<keyword evidence="2 3" id="KW-0808">Transferase</keyword>
<evidence type="ECO:0000256" key="2">
    <source>
        <dbReference type="ARBA" id="ARBA00022679"/>
    </source>
</evidence>
<comment type="caution">
    <text evidence="5">The sequence shown here is derived from an EMBL/GenBank/DDBJ whole genome shotgun (WGS) entry which is preliminary data.</text>
</comment>
<dbReference type="GO" id="GO:0035251">
    <property type="term" value="F:UDP-glucosyltransferase activity"/>
    <property type="evidence" value="ECO:0007669"/>
    <property type="project" value="TreeGrafter"/>
</dbReference>
<dbReference type="AlphaFoldDB" id="A0A843W5R2"/>
<dbReference type="Proteomes" id="UP000652761">
    <property type="component" value="Unassembled WGS sequence"/>
</dbReference>
<dbReference type="PANTHER" id="PTHR48047">
    <property type="entry name" value="GLYCOSYLTRANSFERASE"/>
    <property type="match status" value="1"/>
</dbReference>
<sequence length="476" mass="52497">MDSSSLHIFFLPLITPSHILPMVDMAKLFAERGVKASLVSTPGNAARIRDSLERANATGGHGVQLLLVEFPSLLAGLPDGCDSLSARPTPEVPDDFFRALTMLRAPFERLVEEHDPDCIISDSSYPWTSDVADEFGIPRLVFHGCSAFALAVMERLIRARPHQGVPDDRAAFVVPDLPDRIAMTRSRLPKYILSPPDYLEQIKMSYLKSYGMVMNSFRELEPGYNVETAVGQRAWYIGPLSLCNRLDADKAVRGEKVSGDSIEQSFTWLDAQAPGSVLYVCFGSLCRFTRPQLCEIALGLEASGHHFLWVLRDVDGKGATVLPEGFEERTKGRGRVFWGWAPQLLILGHRAVGGFMTHCGWNSTLEAITAGTPMVAWPLFAEQFVNEKFIVQVLRVGVAAGATVCSTNEEERVLVEKERVEEAVARVMGGGQEAEAMRRRARELAAMAKKAVAAGGSSYRSMDDLIQELLGVKKWR</sequence>
<dbReference type="OrthoDB" id="731962at2759"/>
<dbReference type="Gene3D" id="3.40.50.2000">
    <property type="entry name" value="Glycogen Phosphorylase B"/>
    <property type="match status" value="2"/>
</dbReference>
<keyword evidence="3" id="KW-0328">Glycosyltransferase</keyword>
<organism evidence="5 6">
    <name type="scientific">Colocasia esculenta</name>
    <name type="common">Wild taro</name>
    <name type="synonym">Arum esculentum</name>
    <dbReference type="NCBI Taxonomy" id="4460"/>
    <lineage>
        <taxon>Eukaryota</taxon>
        <taxon>Viridiplantae</taxon>
        <taxon>Streptophyta</taxon>
        <taxon>Embryophyta</taxon>
        <taxon>Tracheophyta</taxon>
        <taxon>Spermatophyta</taxon>
        <taxon>Magnoliopsida</taxon>
        <taxon>Liliopsida</taxon>
        <taxon>Araceae</taxon>
        <taxon>Aroideae</taxon>
        <taxon>Colocasieae</taxon>
        <taxon>Colocasia</taxon>
    </lineage>
</organism>
<evidence type="ECO:0000256" key="1">
    <source>
        <dbReference type="ARBA" id="ARBA00009995"/>
    </source>
</evidence>
<dbReference type="CDD" id="cd03784">
    <property type="entry name" value="GT1_Gtf-like"/>
    <property type="match status" value="1"/>
</dbReference>
<keyword evidence="6" id="KW-1185">Reference proteome</keyword>
<name>A0A843W5R2_COLES</name>
<evidence type="ECO:0000256" key="4">
    <source>
        <dbReference type="RuleBase" id="RU362057"/>
    </source>
</evidence>
<dbReference type="PANTHER" id="PTHR48047:SF19">
    <property type="entry name" value="GLYCOSYLTRANSFERASE"/>
    <property type="match status" value="1"/>
</dbReference>
<dbReference type="InterPro" id="IPR035595">
    <property type="entry name" value="UDP_glycos_trans_CS"/>
</dbReference>
<proteinExistence type="inferred from homology"/>
<dbReference type="Pfam" id="PF00201">
    <property type="entry name" value="UDPGT"/>
    <property type="match status" value="1"/>
</dbReference>
<comment type="similarity">
    <text evidence="1 3">Belongs to the UDP-glycosyltransferase family.</text>
</comment>
<gene>
    <name evidence="5" type="ORF">Taro_039202</name>
</gene>
<dbReference type="SUPFAM" id="SSF53756">
    <property type="entry name" value="UDP-Glycosyltransferase/glycogen phosphorylase"/>
    <property type="match status" value="1"/>
</dbReference>
<dbReference type="EMBL" id="NMUH01003612">
    <property type="protein sequence ID" value="MQM06383.1"/>
    <property type="molecule type" value="Genomic_DNA"/>
</dbReference>
<dbReference type="PROSITE" id="PS00375">
    <property type="entry name" value="UDPGT"/>
    <property type="match status" value="1"/>
</dbReference>
<accession>A0A843W5R2</accession>
<dbReference type="FunFam" id="3.40.50.2000:FF:000047">
    <property type="entry name" value="Glycosyltransferase"/>
    <property type="match status" value="1"/>
</dbReference>
<evidence type="ECO:0000313" key="6">
    <source>
        <dbReference type="Proteomes" id="UP000652761"/>
    </source>
</evidence>
<dbReference type="InterPro" id="IPR002213">
    <property type="entry name" value="UDP_glucos_trans"/>
</dbReference>
<evidence type="ECO:0000313" key="5">
    <source>
        <dbReference type="EMBL" id="MQM06383.1"/>
    </source>
</evidence>
<reference evidence="5" key="1">
    <citation type="submission" date="2017-07" db="EMBL/GenBank/DDBJ databases">
        <title>Taro Niue Genome Assembly and Annotation.</title>
        <authorList>
            <person name="Atibalentja N."/>
            <person name="Keating K."/>
            <person name="Fields C.J."/>
        </authorList>
    </citation>
    <scope>NUCLEOTIDE SEQUENCE</scope>
    <source>
        <strain evidence="5">Niue_2</strain>
        <tissue evidence="5">Leaf</tissue>
    </source>
</reference>
<evidence type="ECO:0000256" key="3">
    <source>
        <dbReference type="RuleBase" id="RU003718"/>
    </source>
</evidence>
<dbReference type="EC" id="2.4.1.-" evidence="4"/>
<protein>
    <recommendedName>
        <fullName evidence="4">Glycosyltransferase</fullName>
        <ecNumber evidence="4">2.4.1.-</ecNumber>
    </recommendedName>
</protein>